<dbReference type="Proteomes" id="UP000241986">
    <property type="component" value="Unassembled WGS sequence"/>
</dbReference>
<organism evidence="1 2">
    <name type="scientific">Aeromonas veronii</name>
    <dbReference type="NCBI Taxonomy" id="654"/>
    <lineage>
        <taxon>Bacteria</taxon>
        <taxon>Pseudomonadati</taxon>
        <taxon>Pseudomonadota</taxon>
        <taxon>Gammaproteobacteria</taxon>
        <taxon>Aeromonadales</taxon>
        <taxon>Aeromonadaceae</taxon>
        <taxon>Aeromonas</taxon>
    </lineage>
</organism>
<protein>
    <recommendedName>
        <fullName evidence="3">SDR family NAD(P)-dependent oxidoreductase</fullName>
    </recommendedName>
</protein>
<comment type="caution">
    <text evidence="1">The sequence shown here is derived from an EMBL/GenBank/DDBJ whole genome shotgun (WGS) entry which is preliminary data.</text>
</comment>
<dbReference type="Pfam" id="PF00106">
    <property type="entry name" value="adh_short"/>
    <property type="match status" value="1"/>
</dbReference>
<dbReference type="AlphaFoldDB" id="A0A2T4MVT2"/>
<dbReference type="InterPro" id="IPR036291">
    <property type="entry name" value="NAD(P)-bd_dom_sf"/>
</dbReference>
<evidence type="ECO:0008006" key="3">
    <source>
        <dbReference type="Google" id="ProtNLM"/>
    </source>
</evidence>
<gene>
    <name evidence="1" type="ORF">DAA48_22805</name>
</gene>
<dbReference type="PANTHER" id="PTHR45458:SF2">
    <property type="entry name" value="OXIDOREDUCTASE, SHORT CHAIN DEHYDROGENASE_REDUCTASE FAMILY SUPERFAMILY (AFU_ORTHOLOGUE AFUA_3G13450)"/>
    <property type="match status" value="1"/>
</dbReference>
<dbReference type="PRINTS" id="PR00081">
    <property type="entry name" value="GDHRDH"/>
</dbReference>
<proteinExistence type="predicted"/>
<evidence type="ECO:0000313" key="1">
    <source>
        <dbReference type="EMBL" id="PTH78704.1"/>
    </source>
</evidence>
<dbReference type="PANTHER" id="PTHR45458">
    <property type="entry name" value="SHORT-CHAIN DEHYDROGENASE/REDUCTASE SDR"/>
    <property type="match status" value="1"/>
</dbReference>
<dbReference type="InterPro" id="IPR052184">
    <property type="entry name" value="SDR_enzymes"/>
</dbReference>
<name>A0A2T4MVT2_AERVE</name>
<evidence type="ECO:0000313" key="2">
    <source>
        <dbReference type="Proteomes" id="UP000241986"/>
    </source>
</evidence>
<dbReference type="Gene3D" id="3.40.50.720">
    <property type="entry name" value="NAD(P)-binding Rossmann-like Domain"/>
    <property type="match status" value="1"/>
</dbReference>
<dbReference type="SUPFAM" id="SSF51735">
    <property type="entry name" value="NAD(P)-binding Rossmann-fold domains"/>
    <property type="match status" value="1"/>
</dbReference>
<reference evidence="1 2" key="1">
    <citation type="submission" date="2018-03" db="EMBL/GenBank/DDBJ databases">
        <title>Aeromonas veronii whole genome sequencing and analysis.</title>
        <authorList>
            <person name="Xie H."/>
            <person name="Liu T."/>
            <person name="Wang K."/>
        </authorList>
    </citation>
    <scope>NUCLEOTIDE SEQUENCE [LARGE SCALE GENOMIC DNA]</scope>
    <source>
        <strain evidence="1 2">XH.VA.1</strain>
    </source>
</reference>
<dbReference type="GO" id="GO:0016616">
    <property type="term" value="F:oxidoreductase activity, acting on the CH-OH group of donors, NAD or NADP as acceptor"/>
    <property type="evidence" value="ECO:0007669"/>
    <property type="project" value="TreeGrafter"/>
</dbReference>
<sequence length="241" mass="26014">MTMCKMGLVMKTVLITGASRGLGLALVQTFYERGYQVYAVVRTTSACDMLTTIYPAVSVLIADVSHENYEEQLFGFIQDRAVDIVINNAGSAGTPGIDTRHSTGDQLVYEFKTHCVGALSTVNAVLRNDNVLPPSLIVNINSRRGSLNMQAAGAAKGVKCSFSYRIAKAAQNMLSLCMADDLENMGIKVISVHPGALLTNMAPADATLTPEQSANKLVEMIKGNNFNTRDFICLETGKLPW</sequence>
<dbReference type="InterPro" id="IPR002347">
    <property type="entry name" value="SDR_fam"/>
</dbReference>
<dbReference type="EMBL" id="PZKL01000046">
    <property type="protein sequence ID" value="PTH78704.1"/>
    <property type="molecule type" value="Genomic_DNA"/>
</dbReference>
<accession>A0A2T4MVT2</accession>